<name>A0A494T783_SPHPE</name>
<evidence type="ECO:0000259" key="7">
    <source>
        <dbReference type="Pfam" id="PF00441"/>
    </source>
</evidence>
<keyword evidence="11" id="KW-1185">Reference proteome</keyword>
<evidence type="ECO:0000256" key="4">
    <source>
        <dbReference type="ARBA" id="ARBA00022827"/>
    </source>
</evidence>
<feature type="domain" description="Acyl-CoA dehydrogenase/oxidase C-terminal" evidence="7">
    <location>
        <begin position="238"/>
        <end position="381"/>
    </location>
</feature>
<sequence length="384" mass="41905">MDMIRFANPPVHDGAEALRHEVRAFLAEQIKGRTPLDRSESWNGFDRDFSRAMGARGWLGMTWPKRYGGHERSAFERYVVVEETLAAGAPVFAHWIADRQSGPTLLKFGTEEQRETVLPGIAAGVTTFCIGMSEPDSGSDLAATRTRAIRTNEGWRITGTKIWTTYAHRSDYMILFCRSGDSSPADRQAGTSQFLIDMKATPGMTVRPIINLAGQHHFNEVHFEDALVPLGALIGTEGQGWAQVMGELAFERSGPERFLSSIQLIVELIRALEGSESDAARAAIGRLTAHLIVLRRLSRSVAAMLEAGENPSLHAAIVKDLGATFEQSVPEIARTLVDAEPDLASTSAFCAVLANIVLNAPSWSLRGGTREILRGIIARGLGLR</sequence>
<evidence type="ECO:0000259" key="9">
    <source>
        <dbReference type="Pfam" id="PF02771"/>
    </source>
</evidence>
<dbReference type="PANTHER" id="PTHR43292:SF4">
    <property type="entry name" value="ACYL-COA DEHYDROGENASE FADE34"/>
    <property type="match status" value="1"/>
</dbReference>
<dbReference type="PROSITE" id="PS00072">
    <property type="entry name" value="ACYL_COA_DH_1"/>
    <property type="match status" value="1"/>
</dbReference>
<dbReference type="GO" id="GO:0050660">
    <property type="term" value="F:flavin adenine dinucleotide binding"/>
    <property type="evidence" value="ECO:0007669"/>
    <property type="project" value="InterPro"/>
</dbReference>
<dbReference type="InterPro" id="IPR006089">
    <property type="entry name" value="Acyl-CoA_DH_CS"/>
</dbReference>
<dbReference type="Gene3D" id="1.20.140.10">
    <property type="entry name" value="Butyryl-CoA Dehydrogenase, subunit A, domain 3"/>
    <property type="match status" value="1"/>
</dbReference>
<dbReference type="PANTHER" id="PTHR43292">
    <property type="entry name" value="ACYL-COA DEHYDROGENASE"/>
    <property type="match status" value="1"/>
</dbReference>
<comment type="similarity">
    <text evidence="2 6">Belongs to the acyl-CoA dehydrogenase family.</text>
</comment>
<evidence type="ECO:0000256" key="1">
    <source>
        <dbReference type="ARBA" id="ARBA00001974"/>
    </source>
</evidence>
<dbReference type="SUPFAM" id="SSF47203">
    <property type="entry name" value="Acyl-CoA dehydrogenase C-terminal domain-like"/>
    <property type="match status" value="1"/>
</dbReference>
<dbReference type="InterPro" id="IPR006091">
    <property type="entry name" value="Acyl-CoA_Oxase/DH_mid-dom"/>
</dbReference>
<feature type="domain" description="Acyl-CoA dehydrogenase/oxidase N-terminal" evidence="9">
    <location>
        <begin position="15"/>
        <end position="124"/>
    </location>
</feature>
<keyword evidence="3 6" id="KW-0285">Flavoprotein</keyword>
<dbReference type="SUPFAM" id="SSF56645">
    <property type="entry name" value="Acyl-CoA dehydrogenase NM domain-like"/>
    <property type="match status" value="1"/>
</dbReference>
<dbReference type="Proteomes" id="UP000276254">
    <property type="component" value="Plasmid unnamed1"/>
</dbReference>
<dbReference type="Gene3D" id="1.10.540.10">
    <property type="entry name" value="Acyl-CoA dehydrogenase/oxidase, N-terminal domain"/>
    <property type="match status" value="1"/>
</dbReference>
<evidence type="ECO:0000256" key="3">
    <source>
        <dbReference type="ARBA" id="ARBA00022630"/>
    </source>
</evidence>
<dbReference type="GO" id="GO:0003995">
    <property type="term" value="F:acyl-CoA dehydrogenase activity"/>
    <property type="evidence" value="ECO:0007669"/>
    <property type="project" value="InterPro"/>
</dbReference>
<dbReference type="Pfam" id="PF02771">
    <property type="entry name" value="Acyl-CoA_dh_N"/>
    <property type="match status" value="1"/>
</dbReference>
<dbReference type="InterPro" id="IPR052161">
    <property type="entry name" value="Mycobact_Acyl-CoA_DH"/>
</dbReference>
<protein>
    <submittedName>
        <fullName evidence="10">Acyl-CoA dehydrogenase</fullName>
    </submittedName>
</protein>
<dbReference type="InterPro" id="IPR009100">
    <property type="entry name" value="AcylCoA_DH/oxidase_NM_dom_sf"/>
</dbReference>
<reference evidence="10 11" key="1">
    <citation type="submission" date="2018-09" db="EMBL/GenBank/DDBJ databases">
        <title>Sphingomonas peninsula sp. nov., isolated from fildes peninsula, Antarctic soil.</title>
        <authorList>
            <person name="Yingchao G."/>
        </authorList>
    </citation>
    <scope>NUCLEOTIDE SEQUENCE [LARGE SCALE GENOMIC DNA]</scope>
    <source>
        <strain evidence="10 11">YZ-8</strain>
        <plasmid evidence="10 11">unnamed1</plasmid>
    </source>
</reference>
<dbReference type="RefSeq" id="WP_121151549.1">
    <property type="nucleotide sequence ID" value="NZ_CP032828.1"/>
</dbReference>
<dbReference type="InterPro" id="IPR013786">
    <property type="entry name" value="AcylCoA_DH/ox_N"/>
</dbReference>
<feature type="domain" description="Acyl-CoA oxidase/dehydrogenase middle" evidence="8">
    <location>
        <begin position="129"/>
        <end position="225"/>
    </location>
</feature>
<evidence type="ECO:0000256" key="5">
    <source>
        <dbReference type="ARBA" id="ARBA00023002"/>
    </source>
</evidence>
<dbReference type="OrthoDB" id="9780544at2"/>
<dbReference type="GO" id="GO:0005886">
    <property type="term" value="C:plasma membrane"/>
    <property type="evidence" value="ECO:0007669"/>
    <property type="project" value="TreeGrafter"/>
</dbReference>
<keyword evidence="10" id="KW-0614">Plasmid</keyword>
<dbReference type="InterPro" id="IPR009075">
    <property type="entry name" value="AcylCo_DH/oxidase_C"/>
</dbReference>
<dbReference type="InterPro" id="IPR037069">
    <property type="entry name" value="AcylCoA_DH/ox_N_sf"/>
</dbReference>
<keyword evidence="4 6" id="KW-0274">FAD</keyword>
<evidence type="ECO:0000259" key="8">
    <source>
        <dbReference type="Pfam" id="PF02770"/>
    </source>
</evidence>
<accession>A0A494T783</accession>
<evidence type="ECO:0000313" key="11">
    <source>
        <dbReference type="Proteomes" id="UP000276254"/>
    </source>
</evidence>
<dbReference type="AlphaFoldDB" id="A0A494T783"/>
<dbReference type="InterPro" id="IPR036250">
    <property type="entry name" value="AcylCo_DH-like_C"/>
</dbReference>
<dbReference type="Pfam" id="PF00441">
    <property type="entry name" value="Acyl-CoA_dh_1"/>
    <property type="match status" value="1"/>
</dbReference>
<evidence type="ECO:0000256" key="6">
    <source>
        <dbReference type="RuleBase" id="RU362125"/>
    </source>
</evidence>
<dbReference type="EMBL" id="CP032828">
    <property type="protein sequence ID" value="AYJ85197.1"/>
    <property type="molecule type" value="Genomic_DNA"/>
</dbReference>
<dbReference type="Gene3D" id="2.40.110.10">
    <property type="entry name" value="Butyryl-CoA Dehydrogenase, subunit A, domain 2"/>
    <property type="match status" value="1"/>
</dbReference>
<dbReference type="KEGG" id="spha:D3Y57_04000"/>
<dbReference type="Pfam" id="PF02770">
    <property type="entry name" value="Acyl-CoA_dh_M"/>
    <property type="match status" value="1"/>
</dbReference>
<dbReference type="InterPro" id="IPR046373">
    <property type="entry name" value="Acyl-CoA_Oxase/DH_mid-dom_sf"/>
</dbReference>
<geneLocation type="plasmid" evidence="10">
    <name>unnamed1</name>
</geneLocation>
<proteinExistence type="inferred from homology"/>
<evidence type="ECO:0000256" key="2">
    <source>
        <dbReference type="ARBA" id="ARBA00009347"/>
    </source>
</evidence>
<comment type="cofactor">
    <cofactor evidence="1 6">
        <name>FAD</name>
        <dbReference type="ChEBI" id="CHEBI:57692"/>
    </cofactor>
</comment>
<evidence type="ECO:0000313" key="10">
    <source>
        <dbReference type="EMBL" id="AYJ85197.1"/>
    </source>
</evidence>
<gene>
    <name evidence="10" type="ORF">D3Y57_04000</name>
</gene>
<organism evidence="10 11">
    <name type="scientific">Sphingomonas paeninsulae</name>
    <dbReference type="NCBI Taxonomy" id="2319844"/>
    <lineage>
        <taxon>Bacteria</taxon>
        <taxon>Pseudomonadati</taxon>
        <taxon>Pseudomonadota</taxon>
        <taxon>Alphaproteobacteria</taxon>
        <taxon>Sphingomonadales</taxon>
        <taxon>Sphingomonadaceae</taxon>
        <taxon>Sphingomonas</taxon>
    </lineage>
</organism>
<keyword evidence="5 6" id="KW-0560">Oxidoreductase</keyword>